<evidence type="ECO:0000313" key="2">
    <source>
        <dbReference type="EMBL" id="CBM69279.1"/>
    </source>
</evidence>
<organism evidence="2">
    <name type="scientific">Chelonus inanitus</name>
    <dbReference type="NCBI Taxonomy" id="49201"/>
    <lineage>
        <taxon>Eukaryota</taxon>
        <taxon>Metazoa</taxon>
        <taxon>Ecdysozoa</taxon>
        <taxon>Arthropoda</taxon>
        <taxon>Hexapoda</taxon>
        <taxon>Insecta</taxon>
        <taxon>Pterygota</taxon>
        <taxon>Neoptera</taxon>
        <taxon>Endopterygota</taxon>
        <taxon>Hymenoptera</taxon>
        <taxon>Apocrita</taxon>
        <taxon>Ichneumonoidea</taxon>
        <taxon>Braconidae</taxon>
        <taxon>Cheloninae</taxon>
        <taxon>Chelonus</taxon>
    </lineage>
</organism>
<dbReference type="Pfam" id="PF00059">
    <property type="entry name" value="Lectin_C"/>
    <property type="match status" value="1"/>
</dbReference>
<dbReference type="AlphaFoldDB" id="E6ZCL0"/>
<proteinExistence type="evidence at transcript level"/>
<dbReference type="InterPro" id="IPR016187">
    <property type="entry name" value="CTDL_fold"/>
</dbReference>
<protein>
    <submittedName>
        <fullName evidence="2">Venom protein Ci-180</fullName>
    </submittedName>
</protein>
<dbReference type="EMBL" id="FN908691">
    <property type="protein sequence ID" value="CBM69279.1"/>
    <property type="molecule type" value="mRNA"/>
</dbReference>
<dbReference type="SUPFAM" id="SSF56436">
    <property type="entry name" value="C-type lectin-like"/>
    <property type="match status" value="1"/>
</dbReference>
<dbReference type="SMART" id="SM00034">
    <property type="entry name" value="CLECT"/>
    <property type="match status" value="1"/>
</dbReference>
<dbReference type="CDD" id="cd00037">
    <property type="entry name" value="CLECT"/>
    <property type="match status" value="1"/>
</dbReference>
<dbReference type="InterPro" id="IPR016186">
    <property type="entry name" value="C-type_lectin-like/link_sf"/>
</dbReference>
<feature type="domain" description="C-type lectin" evidence="1">
    <location>
        <begin position="64"/>
        <end position="199"/>
    </location>
</feature>
<name>E6ZCL0_9HYME</name>
<dbReference type="InterPro" id="IPR001304">
    <property type="entry name" value="C-type_lectin-like"/>
</dbReference>
<feature type="non-terminal residue" evidence="2">
    <location>
        <position position="1"/>
    </location>
</feature>
<reference evidence="2" key="1">
    <citation type="journal article" date="2010" name="BMC Genomics">
        <title>The venom composition of the parasitic wasp Chelonus inanitus resolved by combined expressed sequence tags analysis and proteomic approach.</title>
        <authorList>
            <person name="Vincent B."/>
            <person name="Kaeslin M."/>
            <person name="Roth T."/>
            <person name="Heller M."/>
            <person name="Poulain J."/>
            <person name="Cousserans F."/>
            <person name="Schaller J."/>
            <person name="Poirie M."/>
            <person name="Lanzrein B."/>
            <person name="Drezen J.-M."/>
            <person name="Moreau S.J.M."/>
        </authorList>
    </citation>
    <scope>NUCLEOTIDE SEQUENCE</scope>
    <source>
        <tissue evidence="2">Venom glands</tissue>
    </source>
</reference>
<accession>E6ZCL0</accession>
<sequence>KGRYREDEIYPWVATSYAECQGNETWFQTCKFRNNSECNIQRDMVGVRCLPNNETYCREDEVFYGGYCYHLTKSNSSLNYEDAAQNCRERSSSLLYITSQKENDFVSEWLIRQHPDVKSVMMGGLGFPASNRSQWIWKDIHKTKFIFSKWWPGWNSEKILPPYVKSGVLCMAMKKEFPCSDNQNTKCHTDYFFWDTEVCGIPERDSTYICKRSNNDHF</sequence>
<dbReference type="PROSITE" id="PS50041">
    <property type="entry name" value="C_TYPE_LECTIN_2"/>
    <property type="match status" value="1"/>
</dbReference>
<feature type="non-terminal residue" evidence="2">
    <location>
        <position position="218"/>
    </location>
</feature>
<dbReference type="Gene3D" id="3.10.100.10">
    <property type="entry name" value="Mannose-Binding Protein A, subunit A"/>
    <property type="match status" value="1"/>
</dbReference>
<evidence type="ECO:0000259" key="1">
    <source>
        <dbReference type="PROSITE" id="PS50041"/>
    </source>
</evidence>